<evidence type="ECO:0000256" key="1">
    <source>
        <dbReference type="ARBA" id="ARBA00004651"/>
    </source>
</evidence>
<dbReference type="Proteomes" id="UP001183809">
    <property type="component" value="Unassembled WGS sequence"/>
</dbReference>
<protein>
    <submittedName>
        <fullName evidence="10">ABC transporter ATP-binding protein</fullName>
    </submittedName>
</protein>
<sequence length="604" mass="63993">MHTAAPITTALAGSGAGAAAGASSRMRHARISPLAAFRTFWPLVSINRTAVVVSAVLLVVSAGCDAAAIGIVGVLTDDVLTPGDLAAFWGPAALWLGLAAVGAVASAAGGYLAGWTSEHFLLGLRDRVFQHLQQVPPDSLDRFGTGDLVSRLTGDIETVESLVASAPVELITSAVGAVVFGVAAFWTSWQLALITLAATPLIWFGARWFGTLMRSATRAERDSNGRLATLLEESLANMPLVQAYGRQEAERSKVHREGRSWMRAGLRQIRLSSVYGPMGELVETLSVLAVIGAGAWQISEHHLSVGGLLSFAAFLGYLHPKLQELGEIVVSAASATAACERLIEVLRTGMVQETAPRPDVPALAEPVRGAVTFEDVSFSYPGGGQPVLHQVRLDIAPGLLVAVTGPSGTGKSTLGKLLLRFHEPSRGRILLDGRDIAELPVDEVRRHVTLLPQDSMLFDGTVRENITYGRPDATEADMLAAAVAADAHDFVSMLPEGYDSPVGKRGNNLSGGQRRRIALARAMLRAAPLLILDEPTAGLDDDSTARIMVPLRRLTAQRTTFLITHDLRLTAQADLVLHLTHGTAVITAPGQSSTTGMEREHHAA</sequence>
<keyword evidence="11" id="KW-1185">Reference proteome</keyword>
<keyword evidence="6 7" id="KW-0472">Membrane</keyword>
<feature type="domain" description="ABC transmembrane type-1" evidence="9">
    <location>
        <begin position="52"/>
        <end position="334"/>
    </location>
</feature>
<dbReference type="PROSITE" id="PS50929">
    <property type="entry name" value="ABC_TM1F"/>
    <property type="match status" value="1"/>
</dbReference>
<evidence type="ECO:0000256" key="4">
    <source>
        <dbReference type="ARBA" id="ARBA00022840"/>
    </source>
</evidence>
<evidence type="ECO:0000256" key="7">
    <source>
        <dbReference type="SAM" id="Phobius"/>
    </source>
</evidence>
<dbReference type="InterPro" id="IPR039421">
    <property type="entry name" value="Type_1_exporter"/>
</dbReference>
<evidence type="ECO:0000259" key="9">
    <source>
        <dbReference type="PROSITE" id="PS50929"/>
    </source>
</evidence>
<organism evidence="10 11">
    <name type="scientific">Streptomyces gibsoniae</name>
    <dbReference type="NCBI Taxonomy" id="3075529"/>
    <lineage>
        <taxon>Bacteria</taxon>
        <taxon>Bacillati</taxon>
        <taxon>Actinomycetota</taxon>
        <taxon>Actinomycetes</taxon>
        <taxon>Kitasatosporales</taxon>
        <taxon>Streptomycetaceae</taxon>
        <taxon>Streptomyces</taxon>
    </lineage>
</organism>
<dbReference type="InterPro" id="IPR036640">
    <property type="entry name" value="ABC1_TM_sf"/>
</dbReference>
<dbReference type="PANTHER" id="PTHR43394">
    <property type="entry name" value="ATP-DEPENDENT PERMEASE MDL1, MITOCHONDRIAL"/>
    <property type="match status" value="1"/>
</dbReference>
<dbReference type="InterPro" id="IPR011527">
    <property type="entry name" value="ABC1_TM_dom"/>
</dbReference>
<keyword evidence="5 7" id="KW-1133">Transmembrane helix</keyword>
<proteinExistence type="predicted"/>
<name>A0ABU2U057_9ACTN</name>
<feature type="transmembrane region" description="Helical" evidence="7">
    <location>
        <begin position="177"/>
        <end position="204"/>
    </location>
</feature>
<comment type="caution">
    <text evidence="10">The sequence shown here is derived from an EMBL/GenBank/DDBJ whole genome shotgun (WGS) entry which is preliminary data.</text>
</comment>
<gene>
    <name evidence="10" type="ORF">RM764_27025</name>
</gene>
<comment type="subcellular location">
    <subcellularLocation>
        <location evidence="1">Cell membrane</location>
        <topology evidence="1">Multi-pass membrane protein</topology>
    </subcellularLocation>
</comment>
<evidence type="ECO:0000256" key="2">
    <source>
        <dbReference type="ARBA" id="ARBA00022692"/>
    </source>
</evidence>
<dbReference type="InterPro" id="IPR003439">
    <property type="entry name" value="ABC_transporter-like_ATP-bd"/>
</dbReference>
<dbReference type="SUPFAM" id="SSF90123">
    <property type="entry name" value="ABC transporter transmembrane region"/>
    <property type="match status" value="1"/>
</dbReference>
<keyword evidence="4 10" id="KW-0067">ATP-binding</keyword>
<evidence type="ECO:0000256" key="5">
    <source>
        <dbReference type="ARBA" id="ARBA00022989"/>
    </source>
</evidence>
<evidence type="ECO:0000256" key="6">
    <source>
        <dbReference type="ARBA" id="ARBA00023136"/>
    </source>
</evidence>
<dbReference type="Pfam" id="PF00664">
    <property type="entry name" value="ABC_membrane"/>
    <property type="match status" value="1"/>
</dbReference>
<dbReference type="PROSITE" id="PS50893">
    <property type="entry name" value="ABC_TRANSPORTER_2"/>
    <property type="match status" value="1"/>
</dbReference>
<evidence type="ECO:0000256" key="3">
    <source>
        <dbReference type="ARBA" id="ARBA00022741"/>
    </source>
</evidence>
<dbReference type="PROSITE" id="PS00211">
    <property type="entry name" value="ABC_TRANSPORTER_1"/>
    <property type="match status" value="1"/>
</dbReference>
<evidence type="ECO:0000313" key="11">
    <source>
        <dbReference type="Proteomes" id="UP001183809"/>
    </source>
</evidence>
<dbReference type="Gene3D" id="3.40.50.300">
    <property type="entry name" value="P-loop containing nucleotide triphosphate hydrolases"/>
    <property type="match status" value="1"/>
</dbReference>
<dbReference type="InterPro" id="IPR017871">
    <property type="entry name" value="ABC_transporter-like_CS"/>
</dbReference>
<dbReference type="Pfam" id="PF00005">
    <property type="entry name" value="ABC_tran"/>
    <property type="match status" value="1"/>
</dbReference>
<accession>A0ABU2U057</accession>
<dbReference type="InterPro" id="IPR003593">
    <property type="entry name" value="AAA+_ATPase"/>
</dbReference>
<dbReference type="SUPFAM" id="SSF52540">
    <property type="entry name" value="P-loop containing nucleoside triphosphate hydrolases"/>
    <property type="match status" value="1"/>
</dbReference>
<dbReference type="PANTHER" id="PTHR43394:SF1">
    <property type="entry name" value="ATP-BINDING CASSETTE SUB-FAMILY B MEMBER 10, MITOCHONDRIAL"/>
    <property type="match status" value="1"/>
</dbReference>
<feature type="transmembrane region" description="Helical" evidence="7">
    <location>
        <begin position="50"/>
        <end position="75"/>
    </location>
</feature>
<feature type="domain" description="ABC transporter" evidence="8">
    <location>
        <begin position="371"/>
        <end position="604"/>
    </location>
</feature>
<keyword evidence="2 7" id="KW-0812">Transmembrane</keyword>
<feature type="transmembrane region" description="Helical" evidence="7">
    <location>
        <begin position="87"/>
        <end position="113"/>
    </location>
</feature>
<dbReference type="GO" id="GO:0005524">
    <property type="term" value="F:ATP binding"/>
    <property type="evidence" value="ECO:0007669"/>
    <property type="project" value="UniProtKB-KW"/>
</dbReference>
<evidence type="ECO:0000313" key="10">
    <source>
        <dbReference type="EMBL" id="MDT0466612.1"/>
    </source>
</evidence>
<evidence type="ECO:0000259" key="8">
    <source>
        <dbReference type="PROSITE" id="PS50893"/>
    </source>
</evidence>
<keyword evidence="3" id="KW-0547">Nucleotide-binding</keyword>
<dbReference type="SMART" id="SM00382">
    <property type="entry name" value="AAA"/>
    <property type="match status" value="1"/>
</dbReference>
<reference evidence="11" key="1">
    <citation type="submission" date="2023-07" db="EMBL/GenBank/DDBJ databases">
        <title>30 novel species of actinomycetes from the DSMZ collection.</title>
        <authorList>
            <person name="Nouioui I."/>
        </authorList>
    </citation>
    <scope>NUCLEOTIDE SEQUENCE [LARGE SCALE GENOMIC DNA]</scope>
    <source>
        <strain evidence="11">DSM 41699</strain>
    </source>
</reference>
<dbReference type="EMBL" id="JAVREY010000040">
    <property type="protein sequence ID" value="MDT0466612.1"/>
    <property type="molecule type" value="Genomic_DNA"/>
</dbReference>
<dbReference type="Gene3D" id="1.20.1560.10">
    <property type="entry name" value="ABC transporter type 1, transmembrane domain"/>
    <property type="match status" value="1"/>
</dbReference>
<dbReference type="InterPro" id="IPR027417">
    <property type="entry name" value="P-loop_NTPase"/>
</dbReference>